<dbReference type="EMBL" id="LR798412">
    <property type="protein sequence ID" value="CAB5230280.1"/>
    <property type="molecule type" value="Genomic_DNA"/>
</dbReference>
<organism evidence="1">
    <name type="scientific">uncultured Caudovirales phage</name>
    <dbReference type="NCBI Taxonomy" id="2100421"/>
    <lineage>
        <taxon>Viruses</taxon>
        <taxon>Duplodnaviria</taxon>
        <taxon>Heunggongvirae</taxon>
        <taxon>Uroviricota</taxon>
        <taxon>Caudoviricetes</taxon>
        <taxon>Peduoviridae</taxon>
        <taxon>Maltschvirus</taxon>
        <taxon>Maltschvirus maltsch</taxon>
    </lineage>
</organism>
<feature type="non-terminal residue" evidence="1">
    <location>
        <position position="116"/>
    </location>
</feature>
<gene>
    <name evidence="1" type="ORF">UFOVP1559_51</name>
</gene>
<accession>A0A6J7XG21</accession>
<sequence>MQIPILNGIYADTTPELRTSYPVNMVPVPIKSGISNGFLRPGDGIVANGTGPGIDRGGINWNGVLYRVMGTKLVEIDSAGAVTILGDVGGPVTQLVTFDYSFDLLAIASGTRLYYW</sequence>
<proteinExistence type="predicted"/>
<name>A0A6J7XG21_9CAUD</name>
<reference evidence="1" key="1">
    <citation type="submission" date="2020-05" db="EMBL/GenBank/DDBJ databases">
        <authorList>
            <person name="Chiriac C."/>
            <person name="Salcher M."/>
            <person name="Ghai R."/>
            <person name="Kavagutti S V."/>
        </authorList>
    </citation>
    <scope>NUCLEOTIDE SEQUENCE</scope>
</reference>
<protein>
    <submittedName>
        <fullName evidence="1">Bacteriophage P22, Gp10, DNA-stabilising</fullName>
    </submittedName>
</protein>
<evidence type="ECO:0000313" key="1">
    <source>
        <dbReference type="EMBL" id="CAB5230280.1"/>
    </source>
</evidence>